<name>A0A811UJQ1_CERCA</name>
<dbReference type="Proteomes" id="UP000606786">
    <property type="component" value="Unassembled WGS sequence"/>
</dbReference>
<evidence type="ECO:0000313" key="2">
    <source>
        <dbReference type="EMBL" id="CAD6998980.1"/>
    </source>
</evidence>
<proteinExistence type="predicted"/>
<sequence>MNVVFDLCFYIKRPHNQPNVGCNKRIALPRQHTRTVEHTNRSRKCYTLFAFSVFVLVATYRYRLYHSTARASRQKP</sequence>
<comment type="caution">
    <text evidence="2">The sequence shown here is derived from an EMBL/GenBank/DDBJ whole genome shotgun (WGS) entry which is preliminary data.</text>
</comment>
<feature type="transmembrane region" description="Helical" evidence="1">
    <location>
        <begin position="46"/>
        <end position="65"/>
    </location>
</feature>
<keyword evidence="1" id="KW-0812">Transmembrane</keyword>
<dbReference type="EMBL" id="CAJHJT010000012">
    <property type="protein sequence ID" value="CAD6998980.1"/>
    <property type="molecule type" value="Genomic_DNA"/>
</dbReference>
<dbReference type="AlphaFoldDB" id="A0A811UJQ1"/>
<keyword evidence="3" id="KW-1185">Reference proteome</keyword>
<accession>A0A811UJQ1</accession>
<organism evidence="2 3">
    <name type="scientific">Ceratitis capitata</name>
    <name type="common">Mediterranean fruit fly</name>
    <name type="synonym">Tephritis capitata</name>
    <dbReference type="NCBI Taxonomy" id="7213"/>
    <lineage>
        <taxon>Eukaryota</taxon>
        <taxon>Metazoa</taxon>
        <taxon>Ecdysozoa</taxon>
        <taxon>Arthropoda</taxon>
        <taxon>Hexapoda</taxon>
        <taxon>Insecta</taxon>
        <taxon>Pterygota</taxon>
        <taxon>Neoptera</taxon>
        <taxon>Endopterygota</taxon>
        <taxon>Diptera</taxon>
        <taxon>Brachycera</taxon>
        <taxon>Muscomorpha</taxon>
        <taxon>Tephritoidea</taxon>
        <taxon>Tephritidae</taxon>
        <taxon>Ceratitis</taxon>
        <taxon>Ceratitis</taxon>
    </lineage>
</organism>
<evidence type="ECO:0000313" key="3">
    <source>
        <dbReference type="Proteomes" id="UP000606786"/>
    </source>
</evidence>
<protein>
    <submittedName>
        <fullName evidence="2">(Mediterranean fruit fly) hypothetical protein</fullName>
    </submittedName>
</protein>
<gene>
    <name evidence="2" type="ORF">CCAP1982_LOCUS7527</name>
</gene>
<keyword evidence="1" id="KW-1133">Transmembrane helix</keyword>
<reference evidence="2" key="1">
    <citation type="submission" date="2020-11" db="EMBL/GenBank/DDBJ databases">
        <authorList>
            <person name="Whitehead M."/>
        </authorList>
    </citation>
    <scope>NUCLEOTIDE SEQUENCE</scope>
    <source>
        <strain evidence="2">EGII</strain>
    </source>
</reference>
<evidence type="ECO:0000256" key="1">
    <source>
        <dbReference type="SAM" id="Phobius"/>
    </source>
</evidence>
<keyword evidence="1" id="KW-0472">Membrane</keyword>